<keyword evidence="14" id="KW-1185">Reference proteome</keyword>
<keyword evidence="3 10" id="KW-0812">Transmembrane</keyword>
<dbReference type="PROSITE" id="PS00237">
    <property type="entry name" value="G_PROTEIN_RECEP_F1_1"/>
    <property type="match status" value="1"/>
</dbReference>
<organism evidence="13 14">
    <name type="scientific">Podarcis muralis</name>
    <name type="common">Wall lizard</name>
    <name type="synonym">Lacerta muralis</name>
    <dbReference type="NCBI Taxonomy" id="64176"/>
    <lineage>
        <taxon>Eukaryota</taxon>
        <taxon>Metazoa</taxon>
        <taxon>Chordata</taxon>
        <taxon>Craniata</taxon>
        <taxon>Vertebrata</taxon>
        <taxon>Euteleostomi</taxon>
        <taxon>Lepidosauria</taxon>
        <taxon>Squamata</taxon>
        <taxon>Bifurcata</taxon>
        <taxon>Unidentata</taxon>
        <taxon>Episquamata</taxon>
        <taxon>Laterata</taxon>
        <taxon>Lacertibaenia</taxon>
        <taxon>Lacertidae</taxon>
        <taxon>Podarcis</taxon>
    </lineage>
</organism>
<evidence type="ECO:0000256" key="3">
    <source>
        <dbReference type="ARBA" id="ARBA00022692"/>
    </source>
</evidence>
<evidence type="ECO:0000256" key="4">
    <source>
        <dbReference type="ARBA" id="ARBA00022989"/>
    </source>
</evidence>
<accession>A0A670JK36</accession>
<keyword evidence="8 10" id="KW-0807">Transducer</keyword>
<evidence type="ECO:0000313" key="13">
    <source>
        <dbReference type="Ensembl" id="ENSPMRP00000024350.1"/>
    </source>
</evidence>
<evidence type="ECO:0000256" key="8">
    <source>
        <dbReference type="ARBA" id="ARBA00023224"/>
    </source>
</evidence>
<feature type="transmembrane region" description="Helical" evidence="11">
    <location>
        <begin position="135"/>
        <end position="165"/>
    </location>
</feature>
<dbReference type="InterPro" id="IPR017452">
    <property type="entry name" value="GPCR_Rhodpsn_7TM"/>
</dbReference>
<protein>
    <recommendedName>
        <fullName evidence="12">G-protein coupled receptors family 1 profile domain-containing protein</fullName>
    </recommendedName>
</protein>
<feature type="transmembrane region" description="Helical" evidence="11">
    <location>
        <begin position="62"/>
        <end position="86"/>
    </location>
</feature>
<feature type="domain" description="G-protein coupled receptors family 1 profile" evidence="12">
    <location>
        <begin position="78"/>
        <end position="299"/>
    </location>
</feature>
<feature type="transmembrane region" description="Helical" evidence="11">
    <location>
        <begin position="177"/>
        <end position="199"/>
    </location>
</feature>
<dbReference type="AlphaFoldDB" id="A0A670JK36"/>
<dbReference type="OMA" id="NCTNIRY"/>
<dbReference type="Gene3D" id="1.20.1070.10">
    <property type="entry name" value="Rhodopsin 7-helix transmembrane proteins"/>
    <property type="match status" value="1"/>
</dbReference>
<reference evidence="13" key="3">
    <citation type="submission" date="2025-09" db="UniProtKB">
        <authorList>
            <consortium name="Ensembl"/>
        </authorList>
    </citation>
    <scope>IDENTIFICATION</scope>
</reference>
<dbReference type="PANTHER" id="PTHR11334:SF69">
    <property type="entry name" value="G-PROTEIN COUPLED RECEPTORS FAMILY 1 PROFILE DOMAIN-CONTAINING PROTEIN"/>
    <property type="match status" value="1"/>
</dbReference>
<evidence type="ECO:0000256" key="11">
    <source>
        <dbReference type="SAM" id="Phobius"/>
    </source>
</evidence>
<evidence type="ECO:0000256" key="10">
    <source>
        <dbReference type="RuleBase" id="RU000688"/>
    </source>
</evidence>
<proteinExistence type="inferred from homology"/>
<evidence type="ECO:0000259" key="12">
    <source>
        <dbReference type="PROSITE" id="PS50262"/>
    </source>
</evidence>
<evidence type="ECO:0000256" key="7">
    <source>
        <dbReference type="ARBA" id="ARBA00023170"/>
    </source>
</evidence>
<comment type="subcellular location">
    <subcellularLocation>
        <location evidence="1">Cell membrane</location>
        <topology evidence="1">Multi-pass membrane protein</topology>
    </subcellularLocation>
</comment>
<keyword evidence="2" id="KW-1003">Cell membrane</keyword>
<dbReference type="PANTHER" id="PTHR11334">
    <property type="entry name" value="MAS-RELATED G-PROTEIN COUPLED RECEPTOR"/>
    <property type="match status" value="1"/>
</dbReference>
<feature type="transmembrane region" description="Helical" evidence="11">
    <location>
        <begin position="279"/>
        <end position="302"/>
    </location>
</feature>
<evidence type="ECO:0000256" key="9">
    <source>
        <dbReference type="ARBA" id="ARBA00061394"/>
    </source>
</evidence>
<dbReference type="InterPro" id="IPR000276">
    <property type="entry name" value="GPCR_Rhodpsn"/>
</dbReference>
<keyword evidence="7 10" id="KW-0675">Receptor</keyword>
<evidence type="ECO:0000256" key="5">
    <source>
        <dbReference type="ARBA" id="ARBA00023040"/>
    </source>
</evidence>
<evidence type="ECO:0000256" key="6">
    <source>
        <dbReference type="ARBA" id="ARBA00023136"/>
    </source>
</evidence>
<dbReference type="PROSITE" id="PS50262">
    <property type="entry name" value="G_PROTEIN_RECEP_F1_2"/>
    <property type="match status" value="1"/>
</dbReference>
<dbReference type="SUPFAM" id="SSF81321">
    <property type="entry name" value="Family A G protein-coupled receptor-like"/>
    <property type="match status" value="1"/>
</dbReference>
<comment type="similarity">
    <text evidence="9">Belongs to the G-protein coupled receptor 1 family. Mas subfamily.</text>
</comment>
<dbReference type="GO" id="GO:0005886">
    <property type="term" value="C:plasma membrane"/>
    <property type="evidence" value="ECO:0007669"/>
    <property type="project" value="UniProtKB-SubCell"/>
</dbReference>
<dbReference type="Ensembl" id="ENSPMRT00000025828.1">
    <property type="protein sequence ID" value="ENSPMRP00000024350.1"/>
    <property type="gene ID" value="ENSPMRG00000015733.1"/>
</dbReference>
<feature type="transmembrane region" description="Helical" evidence="11">
    <location>
        <begin position="211"/>
        <end position="233"/>
    </location>
</feature>
<evidence type="ECO:0000256" key="2">
    <source>
        <dbReference type="ARBA" id="ARBA00022475"/>
    </source>
</evidence>
<evidence type="ECO:0000256" key="1">
    <source>
        <dbReference type="ARBA" id="ARBA00004651"/>
    </source>
</evidence>
<name>A0A670JK36_PODMU</name>
<dbReference type="Proteomes" id="UP000472272">
    <property type="component" value="Chromosome 7"/>
</dbReference>
<dbReference type="GO" id="GO:0004930">
    <property type="term" value="F:G protein-coupled receptor activity"/>
    <property type="evidence" value="ECO:0007669"/>
    <property type="project" value="UniProtKB-KW"/>
</dbReference>
<evidence type="ECO:0000313" key="14">
    <source>
        <dbReference type="Proteomes" id="UP000472272"/>
    </source>
</evidence>
<dbReference type="Pfam" id="PF00001">
    <property type="entry name" value="7tm_1"/>
    <property type="match status" value="1"/>
</dbReference>
<feature type="transmembrane region" description="Helical" evidence="11">
    <location>
        <begin position="245"/>
        <end position="273"/>
    </location>
</feature>
<dbReference type="InterPro" id="IPR026234">
    <property type="entry name" value="MRGPCRFAMILY"/>
</dbReference>
<dbReference type="PRINTS" id="PR00237">
    <property type="entry name" value="GPCRRHODOPSN"/>
</dbReference>
<keyword evidence="6 11" id="KW-0472">Membrane</keyword>
<keyword evidence="5 10" id="KW-0297">G-protein coupled receptor</keyword>
<reference evidence="13" key="2">
    <citation type="submission" date="2025-08" db="UniProtKB">
        <authorList>
            <consortium name="Ensembl"/>
        </authorList>
    </citation>
    <scope>IDENTIFICATION</scope>
</reference>
<sequence>RRCLRVSWTARRSNLSILKEISPECSLEGQIVKLRLQYFGQLMRREDSLEKTLLLGEMEGHYILNISYILISNLGLLGNGTVIWLLGFCIKRTHFTTYILNLSMADFGLLTVTFIDRMSFIVGKYFTYPADDMFYLIFLFMYTTGQFLLTAISIDRCVAVLFPLWYRCHRPPNMSTAVCASIWGLSSISPAIHFTLLLSDFNISSTLGIQIIVNGFLCLPLMTVTTLILFVRVCFKSHQRRRGKLLIMVLLALFFFIIFSFPLNAVFITLFVLHSVPPFFSQYAFILSSLNSSVNPLIYFLVGRQRRGRCRQSMKAIFQNVFKEDENPAEAGEISLETQFLSTRFEIVL</sequence>
<dbReference type="PRINTS" id="PR02108">
    <property type="entry name" value="MRGPCRFAMILY"/>
</dbReference>
<feature type="transmembrane region" description="Helical" evidence="11">
    <location>
        <begin position="98"/>
        <end position="115"/>
    </location>
</feature>
<keyword evidence="4 11" id="KW-1133">Transmembrane helix</keyword>
<reference evidence="13 14" key="1">
    <citation type="journal article" date="2019" name="Proc. Natl. Acad. Sci. U.S.A.">
        <title>Regulatory changes in pterin and carotenoid genes underlie balanced color polymorphisms in the wall lizard.</title>
        <authorList>
            <person name="Andrade P."/>
            <person name="Pinho C."/>
            <person name="Perez I de Lanuza G."/>
            <person name="Afonso S."/>
            <person name="Brejcha J."/>
            <person name="Rubin C.J."/>
            <person name="Wallerman O."/>
            <person name="Pereira P."/>
            <person name="Sabatino S.J."/>
            <person name="Bellati A."/>
            <person name="Pellitteri-Rosa D."/>
            <person name="Bosakova Z."/>
            <person name="Bunikis I."/>
            <person name="Carretero M.A."/>
            <person name="Feiner N."/>
            <person name="Marsik P."/>
            <person name="Pauperio F."/>
            <person name="Salvi D."/>
            <person name="Soler L."/>
            <person name="While G.M."/>
            <person name="Uller T."/>
            <person name="Font E."/>
            <person name="Andersson L."/>
            <person name="Carneiro M."/>
        </authorList>
    </citation>
    <scope>NUCLEOTIDE SEQUENCE</scope>
</reference>
<dbReference type="GeneTree" id="ENSGT01030000234639"/>
<dbReference type="FunFam" id="1.20.1070.10:FF:000193">
    <property type="entry name" value="Mas-related G-protein coupled receptor member E"/>
    <property type="match status" value="1"/>
</dbReference>